<keyword evidence="2" id="KW-1185">Reference proteome</keyword>
<comment type="caution">
    <text evidence="1">The sequence shown here is derived from an EMBL/GenBank/DDBJ whole genome shotgun (WGS) entry which is preliminary data.</text>
</comment>
<proteinExistence type="predicted"/>
<reference evidence="1 2" key="1">
    <citation type="journal article" date="2016" name="Genome Biol. Evol.">
        <title>Gene Family Evolution Reflects Adaptation to Soil Environmental Stressors in the Genome of the Collembolan Orchesella cincta.</title>
        <authorList>
            <person name="Faddeeva-Vakhrusheva A."/>
            <person name="Derks M.F."/>
            <person name="Anvar S.Y."/>
            <person name="Agamennone V."/>
            <person name="Suring W."/>
            <person name="Smit S."/>
            <person name="van Straalen N.M."/>
            <person name="Roelofs D."/>
        </authorList>
    </citation>
    <scope>NUCLEOTIDE SEQUENCE [LARGE SCALE GENOMIC DNA]</scope>
    <source>
        <tissue evidence="1">Mixed pool</tissue>
    </source>
</reference>
<name>A0A1D2N3D4_ORCCI</name>
<sequence>MPCWNFFCNILQIVRSYMIMSGNITSSGRSGRFGMNRINGNIDYTSSSSSSRFFNRESSSMSFSEVNLSMTSIHEGTEGRAEQEVICDKDVWATRMILSALEDLTFEETPFPKLTTGFIQALQTFLLSVNNGATNYNPFVKFTKSNSSLDCSEIEDVSCGHGGPHHQLEISREVMEILENITPETKVIIRTLVNSYVRNSASRFVEMWKPILESNGALLTTPPVSNNKTANPSCELDLKGTLKCVVNYLLNLQKRCKDLDSGIRERLKLREDNSMKLGKDIKEFKEIAVEMVKEKSAQNDPEFVKQYMNYMELEKHCVKEQSRLENLAKDAEENPEQLHKETHEVYKAVKELYNEMLPKTDEDEKLNEQYRSLGSEFVKILEEYQSIEEDITTKEWVKEQLQNGPRDESLFSDSF</sequence>
<gene>
    <name evidence="1" type="ORF">Ocin01_06898</name>
</gene>
<evidence type="ECO:0000313" key="2">
    <source>
        <dbReference type="Proteomes" id="UP000094527"/>
    </source>
</evidence>
<dbReference type="Proteomes" id="UP000094527">
    <property type="component" value="Unassembled WGS sequence"/>
</dbReference>
<accession>A0A1D2N3D4</accession>
<evidence type="ECO:0000313" key="1">
    <source>
        <dbReference type="EMBL" id="ODM99797.1"/>
    </source>
</evidence>
<dbReference type="AlphaFoldDB" id="A0A1D2N3D4"/>
<dbReference type="EMBL" id="LJIJ01000255">
    <property type="protein sequence ID" value="ODM99797.1"/>
    <property type="molecule type" value="Genomic_DNA"/>
</dbReference>
<dbReference type="OMA" id="TEVQECE"/>
<protein>
    <submittedName>
        <fullName evidence="1">Uncharacterized protein</fullName>
    </submittedName>
</protein>
<organism evidence="1 2">
    <name type="scientific">Orchesella cincta</name>
    <name type="common">Springtail</name>
    <name type="synonym">Podura cincta</name>
    <dbReference type="NCBI Taxonomy" id="48709"/>
    <lineage>
        <taxon>Eukaryota</taxon>
        <taxon>Metazoa</taxon>
        <taxon>Ecdysozoa</taxon>
        <taxon>Arthropoda</taxon>
        <taxon>Hexapoda</taxon>
        <taxon>Collembola</taxon>
        <taxon>Entomobryomorpha</taxon>
        <taxon>Entomobryoidea</taxon>
        <taxon>Orchesellidae</taxon>
        <taxon>Orchesellinae</taxon>
        <taxon>Orchesella</taxon>
    </lineage>
</organism>